<evidence type="ECO:0000256" key="4">
    <source>
        <dbReference type="ARBA" id="ARBA00022519"/>
    </source>
</evidence>
<dbReference type="EMBL" id="PQGD01000002">
    <property type="protein sequence ID" value="POP50286.1"/>
    <property type="molecule type" value="Genomic_DNA"/>
</dbReference>
<evidence type="ECO:0000256" key="7">
    <source>
        <dbReference type="ARBA" id="ARBA00023136"/>
    </source>
</evidence>
<keyword evidence="4" id="KW-0997">Cell inner membrane</keyword>
<proteinExistence type="inferred from homology"/>
<comment type="subcellular location">
    <subcellularLocation>
        <location evidence="1">Cell inner membrane</location>
        <topology evidence="1">Multi-pass membrane protein</topology>
    </subcellularLocation>
</comment>
<gene>
    <name evidence="10" type="ORF">CHU32_02345</name>
    <name evidence="9" type="ORF">CHU33_12455</name>
</gene>
<evidence type="ECO:0000256" key="3">
    <source>
        <dbReference type="ARBA" id="ARBA00022475"/>
    </source>
</evidence>
<organism evidence="10 12">
    <name type="scientific">Superficieibacter electus</name>
    <dbReference type="NCBI Taxonomy" id="2022662"/>
    <lineage>
        <taxon>Bacteria</taxon>
        <taxon>Pseudomonadati</taxon>
        <taxon>Pseudomonadota</taxon>
        <taxon>Gammaproteobacteria</taxon>
        <taxon>Enterobacterales</taxon>
        <taxon>Enterobacteriaceae</taxon>
        <taxon>Superficieibacter</taxon>
    </lineage>
</organism>
<dbReference type="EMBL" id="PQGE01000010">
    <property type="protein sequence ID" value="POP44268.1"/>
    <property type="molecule type" value="Genomic_DNA"/>
</dbReference>
<feature type="transmembrane region" description="Helical" evidence="8">
    <location>
        <begin position="32"/>
        <end position="54"/>
    </location>
</feature>
<dbReference type="AlphaFoldDB" id="A0A2P5GUQ0"/>
<evidence type="ECO:0000256" key="6">
    <source>
        <dbReference type="ARBA" id="ARBA00022989"/>
    </source>
</evidence>
<evidence type="ECO:0000313" key="12">
    <source>
        <dbReference type="Proteomes" id="UP000247005"/>
    </source>
</evidence>
<dbReference type="Proteomes" id="UP000237073">
    <property type="component" value="Unassembled WGS sequence"/>
</dbReference>
<evidence type="ECO:0000313" key="9">
    <source>
        <dbReference type="EMBL" id="POP44268.1"/>
    </source>
</evidence>
<accession>A0A2P5GUQ0</accession>
<evidence type="ECO:0000256" key="5">
    <source>
        <dbReference type="ARBA" id="ARBA00022692"/>
    </source>
</evidence>
<name>A0A2P5GUQ0_9ENTR</name>
<dbReference type="InterPro" id="IPR019689">
    <property type="entry name" value="Toxin_GhoT/OrtT"/>
</dbReference>
<sequence length="57" mass="6732">MTFYQKMLVFYVVMAVFCAFVTWFLTKERRNIRLIAALLVGATWPFSFPMALLLSMF</sequence>
<dbReference type="RefSeq" id="WP_103676405.1">
    <property type="nucleotide sequence ID" value="NZ_PQGD01000002.1"/>
</dbReference>
<evidence type="ECO:0000313" key="10">
    <source>
        <dbReference type="EMBL" id="POP50286.1"/>
    </source>
</evidence>
<evidence type="ECO:0000256" key="8">
    <source>
        <dbReference type="SAM" id="Phobius"/>
    </source>
</evidence>
<dbReference type="Proteomes" id="UP000247005">
    <property type="component" value="Unassembled WGS sequence"/>
</dbReference>
<dbReference type="OrthoDB" id="6413705at2"/>
<protein>
    <submittedName>
        <fullName evidence="10">DUF2566 domain-containing protein</fullName>
    </submittedName>
</protein>
<reference evidence="11 12" key="1">
    <citation type="submission" date="2018-01" db="EMBL/GenBank/DDBJ databases">
        <title>Superficieibacter electus gen. nov., sp. nov., an extended-spectrum beta-lactamase possessing member of the Enterobacteriaceae family, isolated from intensive care unit surfaces.</title>
        <authorList>
            <person name="Potter R.F."/>
            <person name="D'Souza A.W."/>
        </authorList>
    </citation>
    <scope>NUCLEOTIDE SEQUENCE [LARGE SCALE GENOMIC DNA]</scope>
    <source>
        <strain evidence="10 12">BP-1</strain>
        <strain evidence="9 11">BP-2</strain>
    </source>
</reference>
<evidence type="ECO:0000256" key="1">
    <source>
        <dbReference type="ARBA" id="ARBA00004429"/>
    </source>
</evidence>
<evidence type="ECO:0000256" key="2">
    <source>
        <dbReference type="ARBA" id="ARBA00010408"/>
    </source>
</evidence>
<keyword evidence="5 8" id="KW-0812">Transmembrane</keyword>
<keyword evidence="11" id="KW-1185">Reference proteome</keyword>
<dbReference type="Pfam" id="PF10753">
    <property type="entry name" value="Toxin_GhoT_OrtT"/>
    <property type="match status" value="1"/>
</dbReference>
<keyword evidence="6 8" id="KW-1133">Transmembrane helix</keyword>
<keyword evidence="3" id="KW-1003">Cell membrane</keyword>
<dbReference type="GO" id="GO:0005886">
    <property type="term" value="C:plasma membrane"/>
    <property type="evidence" value="ECO:0007669"/>
    <property type="project" value="UniProtKB-SubCell"/>
</dbReference>
<evidence type="ECO:0000313" key="11">
    <source>
        <dbReference type="Proteomes" id="UP000237073"/>
    </source>
</evidence>
<comment type="caution">
    <text evidence="10">The sequence shown here is derived from an EMBL/GenBank/DDBJ whole genome shotgun (WGS) entry which is preliminary data.</text>
</comment>
<keyword evidence="7 8" id="KW-0472">Membrane</keyword>
<comment type="similarity">
    <text evidence="2">Belongs to the GhoT/OrtT toxin family.</text>
</comment>
<feature type="transmembrane region" description="Helical" evidence="8">
    <location>
        <begin position="7"/>
        <end position="26"/>
    </location>
</feature>